<dbReference type="EMBL" id="AGYR01000048">
    <property type="protein sequence ID" value="ENZ10201.1"/>
    <property type="molecule type" value="Genomic_DNA"/>
</dbReference>
<protein>
    <submittedName>
        <fullName evidence="1">Uncharacterized protein</fullName>
    </submittedName>
</protein>
<proteinExistence type="predicted"/>
<sequence>MYTNADVTLYLYSKEGKVEKYIRMPIEGVYWEDVRQSTYLKTGQRDSTSVLLVIPLESLDGPIKLTQGKDLAVKGIIEDEIDCSSQEAISKSLAALKAAHGFLTVVTVDERLYGSESVQHYELACK</sequence>
<reference evidence="1 2" key="1">
    <citation type="submission" date="2013-01" db="EMBL/GenBank/DDBJ databases">
        <title>The Genome Sequence of Clostridium clostridioforme 90A8.</title>
        <authorList>
            <consortium name="The Broad Institute Genome Sequencing Platform"/>
            <person name="Earl A."/>
            <person name="Ward D."/>
            <person name="Feldgarden M."/>
            <person name="Gevers D."/>
            <person name="Courvalin P."/>
            <person name="Lambert T."/>
            <person name="Walker B."/>
            <person name="Young S.K."/>
            <person name="Zeng Q."/>
            <person name="Gargeya S."/>
            <person name="Fitzgerald M."/>
            <person name="Haas B."/>
            <person name="Abouelleil A."/>
            <person name="Alvarado L."/>
            <person name="Arachchi H.M."/>
            <person name="Berlin A.M."/>
            <person name="Chapman S.B."/>
            <person name="Dewar J."/>
            <person name="Goldberg J."/>
            <person name="Griggs A."/>
            <person name="Gujja S."/>
            <person name="Hansen M."/>
            <person name="Howarth C."/>
            <person name="Imamovic A."/>
            <person name="Larimer J."/>
            <person name="McCowan C."/>
            <person name="Murphy C."/>
            <person name="Neiman D."/>
            <person name="Pearson M."/>
            <person name="Priest M."/>
            <person name="Roberts A."/>
            <person name="Saif S."/>
            <person name="Shea T."/>
            <person name="Sisk P."/>
            <person name="Sykes S."/>
            <person name="Wortman J."/>
            <person name="Nusbaum C."/>
            <person name="Birren B."/>
        </authorList>
    </citation>
    <scope>NUCLEOTIDE SEQUENCE [LARGE SCALE GENOMIC DNA]</scope>
    <source>
        <strain evidence="1 2">90A8</strain>
    </source>
</reference>
<dbReference type="Proteomes" id="UP000013085">
    <property type="component" value="Unassembled WGS sequence"/>
</dbReference>
<comment type="caution">
    <text evidence="1">The sequence shown here is derived from an EMBL/GenBank/DDBJ whole genome shotgun (WGS) entry which is preliminary data.</text>
</comment>
<accession>A0A0E2H4Y0</accession>
<dbReference type="PATRIC" id="fig|999408.3.peg.4646"/>
<dbReference type="RefSeq" id="WP_002594103.1">
    <property type="nucleotide sequence ID" value="NZ_KB850984.1"/>
</dbReference>
<organism evidence="1 2">
    <name type="scientific">[Clostridium] clostridioforme 90A8</name>
    <dbReference type="NCBI Taxonomy" id="999408"/>
    <lineage>
        <taxon>Bacteria</taxon>
        <taxon>Bacillati</taxon>
        <taxon>Bacillota</taxon>
        <taxon>Clostridia</taxon>
        <taxon>Lachnospirales</taxon>
        <taxon>Lachnospiraceae</taxon>
        <taxon>Enterocloster</taxon>
    </lineage>
</organism>
<dbReference type="AlphaFoldDB" id="A0A0E2H4Y0"/>
<evidence type="ECO:0000313" key="2">
    <source>
        <dbReference type="Proteomes" id="UP000013085"/>
    </source>
</evidence>
<evidence type="ECO:0000313" key="1">
    <source>
        <dbReference type="EMBL" id="ENZ10201.1"/>
    </source>
</evidence>
<gene>
    <name evidence="1" type="ORF">HMPREF1090_04330</name>
</gene>
<dbReference type="HOGENOM" id="CLU_1977662_0_0_9"/>
<name>A0A0E2H4Y0_9FIRM</name>